<keyword evidence="1" id="KW-0378">Hydrolase</keyword>
<keyword evidence="1" id="KW-0482">Metalloprotease</keyword>
<dbReference type="Gene3D" id="3.40.140.10">
    <property type="entry name" value="Cytidine Deaminase, domain 2"/>
    <property type="match status" value="1"/>
</dbReference>
<comment type="caution">
    <text evidence="3">The sequence shown here is derived from an EMBL/GenBank/DDBJ whole genome shotgun (WGS) entry which is preliminary data.</text>
</comment>
<dbReference type="InterPro" id="IPR006162">
    <property type="entry name" value="Ppantetheine_attach_site"/>
</dbReference>
<dbReference type="PANTHER" id="PTHR30471:SF3">
    <property type="entry name" value="UPF0758 PROTEIN YEES-RELATED"/>
    <property type="match status" value="1"/>
</dbReference>
<dbReference type="Proteomes" id="UP001589865">
    <property type="component" value="Unassembled WGS sequence"/>
</dbReference>
<evidence type="ECO:0000256" key="1">
    <source>
        <dbReference type="ARBA" id="ARBA00023049"/>
    </source>
</evidence>
<feature type="domain" description="RadC-like JAB" evidence="2">
    <location>
        <begin position="93"/>
        <end position="200"/>
    </location>
</feature>
<dbReference type="PROSITE" id="PS00012">
    <property type="entry name" value="PHOSPHOPANTETHEINE"/>
    <property type="match status" value="1"/>
</dbReference>
<dbReference type="InterPro" id="IPR001405">
    <property type="entry name" value="UPF0758"/>
</dbReference>
<name>A0ABV6JNL3_9PROT</name>
<gene>
    <name evidence="3" type="ORF">ACFFGY_03535</name>
</gene>
<keyword evidence="1" id="KW-0645">Protease</keyword>
<accession>A0ABV6JNL3</accession>
<reference evidence="3 4" key="1">
    <citation type="submission" date="2024-09" db="EMBL/GenBank/DDBJ databases">
        <authorList>
            <person name="Sun Q."/>
            <person name="Mori K."/>
        </authorList>
    </citation>
    <scope>NUCLEOTIDE SEQUENCE [LARGE SCALE GENOMIC DNA]</scope>
    <source>
        <strain evidence="3 4">TBRC 5777</strain>
    </source>
</reference>
<protein>
    <submittedName>
        <fullName evidence="3">RadC family protein</fullName>
    </submittedName>
</protein>
<sequence length="202" mass="21925">MRTRLLGGGAEALPDYEVLEMLLFLGIPRRDTKPLAKSLINQLGGLPEVLSADPRHLRRLELGLDSIAAIKLVEAAADRLARAEQVERPVLRSWDGLMRYLDDAAAPPEGARVLFLDNRNRLLADEAAEPGFPPRAVLRRALALHATALILLTQRPGGALREADVATTEALRRAGAVLSVTLHDHLVVGGAAPLSLRREELI</sequence>
<dbReference type="InterPro" id="IPR025657">
    <property type="entry name" value="RadC_JAB"/>
</dbReference>
<organism evidence="3 4">
    <name type="scientific">Roseomonas elaeocarpi</name>
    <dbReference type="NCBI Taxonomy" id="907779"/>
    <lineage>
        <taxon>Bacteria</taxon>
        <taxon>Pseudomonadati</taxon>
        <taxon>Pseudomonadota</taxon>
        <taxon>Alphaproteobacteria</taxon>
        <taxon>Acetobacterales</taxon>
        <taxon>Roseomonadaceae</taxon>
        <taxon>Roseomonas</taxon>
    </lineage>
</organism>
<keyword evidence="4" id="KW-1185">Reference proteome</keyword>
<evidence type="ECO:0000313" key="4">
    <source>
        <dbReference type="Proteomes" id="UP001589865"/>
    </source>
</evidence>
<proteinExistence type="predicted"/>
<evidence type="ECO:0000259" key="2">
    <source>
        <dbReference type="Pfam" id="PF04002"/>
    </source>
</evidence>
<evidence type="ECO:0000313" key="3">
    <source>
        <dbReference type="EMBL" id="MFC0407306.1"/>
    </source>
</evidence>
<dbReference type="EMBL" id="JBHLUN010000002">
    <property type="protein sequence ID" value="MFC0407306.1"/>
    <property type="molecule type" value="Genomic_DNA"/>
</dbReference>
<dbReference type="RefSeq" id="WP_377043001.1">
    <property type="nucleotide sequence ID" value="NZ_JBHLUN010000002.1"/>
</dbReference>
<dbReference type="Pfam" id="PF04002">
    <property type="entry name" value="RadC"/>
    <property type="match status" value="1"/>
</dbReference>
<dbReference type="PANTHER" id="PTHR30471">
    <property type="entry name" value="DNA REPAIR PROTEIN RADC"/>
    <property type="match status" value="1"/>
</dbReference>